<protein>
    <submittedName>
        <fullName evidence="2">DUF4325 domain-containing protein</fullName>
    </submittedName>
</protein>
<name>A0A5P6PG75_9BRAD</name>
<evidence type="ECO:0000259" key="1">
    <source>
        <dbReference type="Pfam" id="PF14213"/>
    </source>
</evidence>
<dbReference type="OrthoDB" id="1551124at2"/>
<reference evidence="3" key="1">
    <citation type="submission" date="2019-10" db="EMBL/GenBank/DDBJ databases">
        <title>Complete Genome Sequence of Bradyrhizobium betae type strain PL7HG1T.</title>
        <authorList>
            <person name="Bromfield E.S.P."/>
            <person name="Cloutier S."/>
        </authorList>
    </citation>
    <scope>NUCLEOTIDE SEQUENCE [LARGE SCALE GENOMIC DNA]</scope>
    <source>
        <strain evidence="3">PL7HG1</strain>
    </source>
</reference>
<dbReference type="KEGG" id="bbet:F8237_32710"/>
<dbReference type="Pfam" id="PF14213">
    <property type="entry name" value="DUF4325"/>
    <property type="match status" value="1"/>
</dbReference>
<proteinExistence type="predicted"/>
<evidence type="ECO:0000313" key="3">
    <source>
        <dbReference type="Proteomes" id="UP000325641"/>
    </source>
</evidence>
<dbReference type="AlphaFoldDB" id="A0A5P6PG75"/>
<dbReference type="Proteomes" id="UP000325641">
    <property type="component" value="Chromosome"/>
</dbReference>
<dbReference type="InterPro" id="IPR025474">
    <property type="entry name" value="DUF4325"/>
</dbReference>
<dbReference type="EMBL" id="CP044543">
    <property type="protein sequence ID" value="QFI77402.1"/>
    <property type="molecule type" value="Genomic_DNA"/>
</dbReference>
<gene>
    <name evidence="2" type="ORF">F8237_32710</name>
</gene>
<feature type="domain" description="DUF4325" evidence="1">
    <location>
        <begin position="27"/>
        <end position="87"/>
    </location>
</feature>
<accession>A0A5P6PG75</accession>
<sequence>MSAQYLSIAKDFSRFPSGRFRSDGPNSGEAFREDHLAPKLKSGAQLVVNLDGVAGLPSSFLEEAFGGLVRHHDFSPSQLESLLRFEALTPRMQTYPKMIWGYIARATLSEVAR</sequence>
<evidence type="ECO:0000313" key="2">
    <source>
        <dbReference type="EMBL" id="QFI77402.1"/>
    </source>
</evidence>
<organism evidence="2 3">
    <name type="scientific">Bradyrhizobium betae</name>
    <dbReference type="NCBI Taxonomy" id="244734"/>
    <lineage>
        <taxon>Bacteria</taxon>
        <taxon>Pseudomonadati</taxon>
        <taxon>Pseudomonadota</taxon>
        <taxon>Alphaproteobacteria</taxon>
        <taxon>Hyphomicrobiales</taxon>
        <taxon>Nitrobacteraceae</taxon>
        <taxon>Bradyrhizobium</taxon>
    </lineage>
</organism>